<dbReference type="Proteomes" id="UP000035058">
    <property type="component" value="Unassembled WGS sequence"/>
</dbReference>
<evidence type="ECO:0000313" key="1">
    <source>
        <dbReference type="EMBL" id="GAC01594.1"/>
    </source>
</evidence>
<dbReference type="AlphaFoldDB" id="K6VZ99"/>
<reference evidence="1 2" key="1">
    <citation type="submission" date="2012-08" db="EMBL/GenBank/DDBJ databases">
        <title>Whole genome shotgun sequence of Gordonia namibiensis NBRC 108229.</title>
        <authorList>
            <person name="Isaki-Nakamura S."/>
            <person name="Hosoyama A."/>
            <person name="Tsuchikane K."/>
            <person name="Katsumata H."/>
            <person name="Baba S."/>
            <person name="Yamazaki S."/>
            <person name="Fujita N."/>
        </authorList>
    </citation>
    <scope>NUCLEOTIDE SEQUENCE [LARGE SCALE GENOMIC DNA]</scope>
    <source>
        <strain evidence="1 2">NBRC 108229</strain>
    </source>
</reference>
<keyword evidence="2" id="KW-1185">Reference proteome</keyword>
<sequence length="81" mass="8092">MVLMTRVTPSAGLCDGATSVPSGPAPGVEVKGVVMLGVGCTGSVVSSEPVSSDWPRSSARDTFCVGSYGDWFEPGAEPGGT</sequence>
<proteinExistence type="predicted"/>
<gene>
    <name evidence="1" type="ORF">GONAM_30_00020</name>
</gene>
<dbReference type="EMBL" id="BAHE01000030">
    <property type="protein sequence ID" value="GAC01594.1"/>
    <property type="molecule type" value="Genomic_DNA"/>
</dbReference>
<accession>K6VZ99</accession>
<evidence type="ECO:0000313" key="2">
    <source>
        <dbReference type="Proteomes" id="UP000035058"/>
    </source>
</evidence>
<comment type="caution">
    <text evidence="1">The sequence shown here is derived from an EMBL/GenBank/DDBJ whole genome shotgun (WGS) entry which is preliminary data.</text>
</comment>
<name>K6VZ99_9ACTN</name>
<organism evidence="1 2">
    <name type="scientific">Gordonia namibiensis NBRC 108229</name>
    <dbReference type="NCBI Taxonomy" id="1208314"/>
    <lineage>
        <taxon>Bacteria</taxon>
        <taxon>Bacillati</taxon>
        <taxon>Actinomycetota</taxon>
        <taxon>Actinomycetes</taxon>
        <taxon>Mycobacteriales</taxon>
        <taxon>Gordoniaceae</taxon>
        <taxon>Gordonia</taxon>
    </lineage>
</organism>
<protein>
    <submittedName>
        <fullName evidence="1">Uncharacterized protein</fullName>
    </submittedName>
</protein>